<dbReference type="SMART" id="SM00298">
    <property type="entry name" value="CHROMO"/>
    <property type="match status" value="1"/>
</dbReference>
<dbReference type="PROSITE" id="PS50013">
    <property type="entry name" value="CHROMO_2"/>
    <property type="match status" value="1"/>
</dbReference>
<organism evidence="3 4">
    <name type="scientific">Cutaneotrichosporon cavernicola</name>
    <dbReference type="NCBI Taxonomy" id="279322"/>
    <lineage>
        <taxon>Eukaryota</taxon>
        <taxon>Fungi</taxon>
        <taxon>Dikarya</taxon>
        <taxon>Basidiomycota</taxon>
        <taxon>Agaricomycotina</taxon>
        <taxon>Tremellomycetes</taxon>
        <taxon>Trichosporonales</taxon>
        <taxon>Trichosporonaceae</taxon>
        <taxon>Cutaneotrichosporon</taxon>
    </lineage>
</organism>
<gene>
    <name evidence="3" type="ORF">CcaverHIS019_0401340</name>
</gene>
<dbReference type="InterPro" id="IPR000953">
    <property type="entry name" value="Chromo/chromo_shadow_dom"/>
</dbReference>
<feature type="domain" description="Chromo" evidence="2">
    <location>
        <begin position="891"/>
        <end position="964"/>
    </location>
</feature>
<dbReference type="Proteomes" id="UP001233271">
    <property type="component" value="Chromosome 4"/>
</dbReference>
<dbReference type="RefSeq" id="XP_060456579.1">
    <property type="nucleotide sequence ID" value="XM_060599936.1"/>
</dbReference>
<dbReference type="EMBL" id="AP028215">
    <property type="protein sequence ID" value="BEI91314.1"/>
    <property type="molecule type" value="Genomic_DNA"/>
</dbReference>
<reference evidence="3" key="1">
    <citation type="journal article" date="2023" name="BMC Genomics">
        <title>Chromosome-level genome assemblies of Cutaneotrichosporon spp. (Trichosporonales, Basidiomycota) reveal imbalanced evolution between nucleotide sequences and chromosome synteny.</title>
        <authorList>
            <person name="Kobayashi Y."/>
            <person name="Kayamori A."/>
            <person name="Aoki K."/>
            <person name="Shiwa Y."/>
            <person name="Matsutani M."/>
            <person name="Fujita N."/>
            <person name="Sugita T."/>
            <person name="Iwasaki W."/>
            <person name="Tanaka N."/>
            <person name="Takashima M."/>
        </authorList>
    </citation>
    <scope>NUCLEOTIDE SEQUENCE</scope>
    <source>
        <strain evidence="3">HIS019</strain>
    </source>
</reference>
<keyword evidence="4" id="KW-1185">Reference proteome</keyword>
<feature type="compositionally biased region" description="Low complexity" evidence="1">
    <location>
        <begin position="717"/>
        <end position="738"/>
    </location>
</feature>
<dbReference type="CDD" id="cd15489">
    <property type="entry name" value="PHD_SF"/>
    <property type="match status" value="1"/>
</dbReference>
<feature type="region of interest" description="Disordered" evidence="1">
    <location>
        <begin position="13"/>
        <end position="78"/>
    </location>
</feature>
<feature type="compositionally biased region" description="Low complexity" evidence="1">
    <location>
        <begin position="680"/>
        <end position="701"/>
    </location>
</feature>
<dbReference type="InterPro" id="IPR016197">
    <property type="entry name" value="Chromo-like_dom_sf"/>
</dbReference>
<dbReference type="GeneID" id="85495184"/>
<name>A0AA48L3J7_9TREE</name>
<dbReference type="SUPFAM" id="SSF57903">
    <property type="entry name" value="FYVE/PHD zinc finger"/>
    <property type="match status" value="1"/>
</dbReference>
<dbReference type="SUPFAM" id="SSF54160">
    <property type="entry name" value="Chromo domain-like"/>
    <property type="match status" value="1"/>
</dbReference>
<proteinExistence type="predicted"/>
<protein>
    <recommendedName>
        <fullName evidence="2">Chromo domain-containing protein</fullName>
    </recommendedName>
</protein>
<dbReference type="KEGG" id="ccac:CcaHIS019_0401340"/>
<dbReference type="GO" id="GO:0006338">
    <property type="term" value="P:chromatin remodeling"/>
    <property type="evidence" value="ECO:0007669"/>
    <property type="project" value="UniProtKB-ARBA"/>
</dbReference>
<dbReference type="Gene3D" id="2.40.50.40">
    <property type="match status" value="1"/>
</dbReference>
<dbReference type="InterPro" id="IPR023780">
    <property type="entry name" value="Chromo_domain"/>
</dbReference>
<sequence>MPFIPPRLVRYAAGATPPSLPSSSPPSTYQQAVQPFSREGFPTKGPEPNPHPERPLQPTLSPRSAPSLPVPTDLTSDDDQVLDTFFSITIPRIKQPHSDEEVTIPTEGARIKDDLEGATEPSIVERTVTQDATERSSKGKSLPAGHLSGNTLPDPTVVEDVARESDCAEEAVVEEVICKRMTPPEEELAVPTYGPVTQEVAGSHSMAEDLVTTRGAFDITSPSSSKSQVVDDPSSWANPLPTPLYTVKPTHFLVHRVEGHQPEQRLETLLPPSQTCPPEDTPLVFLPLAHEIPAFDASLSAASVYKPTTNSDRRLAPPVIPKNLPTPEAECATSQPVTSDAQLSDAVLQKFSKLDAQVNHLYQFTRQLATVSRPVFEAVSSHEMTLQHVQSSLSKIRKGMDVMFNSDLPGRARTPPNLIPSPHDLYSRFPSLNDRVFDGTLPADDLGVYIAKPSNRSVELRPAGFCSGLKAAHGTTSGSPTKGIDHPTTAQRQAEAVLDQEDEEEVPVGLTRLLSPPLSCNASLLATRTARAAVDVKREPESGRINKAPDVATSSAEGNALNFVSAANFSNVETSSLSKHSYATKGPLALRLADTSNQPTASVAENPLESETDHFDLELSDDALVGLMAFGQSLPVQSPNLLLTSNLAEPADPNLFLTFKPTSFAPPVRSNQRKIKMLLSSNKQSSSTKPSPSPIPSSAKSYTVSTTRRNGGISGASSETSSSKSQSEPPSSLQQSSPATETTAKSSLLKMCRNPYAVAVREEPPRKRRRTERRHGIPGRLERLLVMSNGRRIIKESVWPKFPKGWNTWRMLKQEVQCDGCNGRLHYPCAGLTLDVLLVESPFYCPDCQYLIAADREDEILPGPADRCVRHDCCRRRKQKMEVDEMDDEEYFIKRVIGRRAIGRLDPNDRNSGRVFEYLVEWEGYDMEDSTWEPAGHIHQDKDGNRPYVDSFLSEAKRAEVKLRLRVAMLPESQILAVWDPLSGEKRNKKGKAKATNRESGEEDDSY</sequence>
<feature type="region of interest" description="Disordered" evidence="1">
    <location>
        <begin position="680"/>
        <end position="746"/>
    </location>
</feature>
<evidence type="ECO:0000259" key="2">
    <source>
        <dbReference type="PROSITE" id="PS50013"/>
    </source>
</evidence>
<feature type="region of interest" description="Disordered" evidence="1">
    <location>
        <begin position="115"/>
        <end position="155"/>
    </location>
</feature>
<dbReference type="Pfam" id="PF00385">
    <property type="entry name" value="Chromo"/>
    <property type="match status" value="1"/>
</dbReference>
<dbReference type="InterPro" id="IPR011011">
    <property type="entry name" value="Znf_FYVE_PHD"/>
</dbReference>
<feature type="region of interest" description="Disordered" evidence="1">
    <location>
        <begin position="308"/>
        <end position="337"/>
    </location>
</feature>
<dbReference type="InterPro" id="IPR013083">
    <property type="entry name" value="Znf_RING/FYVE/PHD"/>
</dbReference>
<evidence type="ECO:0000313" key="3">
    <source>
        <dbReference type="EMBL" id="BEI91314.1"/>
    </source>
</evidence>
<dbReference type="Gene3D" id="3.30.40.10">
    <property type="entry name" value="Zinc/RING finger domain, C3HC4 (zinc finger)"/>
    <property type="match status" value="1"/>
</dbReference>
<evidence type="ECO:0000313" key="4">
    <source>
        <dbReference type="Proteomes" id="UP001233271"/>
    </source>
</evidence>
<evidence type="ECO:0000256" key="1">
    <source>
        <dbReference type="SAM" id="MobiDB-lite"/>
    </source>
</evidence>
<feature type="region of interest" description="Disordered" evidence="1">
    <location>
        <begin position="985"/>
        <end position="1007"/>
    </location>
</feature>
<accession>A0AA48L3J7</accession>
<dbReference type="AlphaFoldDB" id="A0AA48L3J7"/>